<evidence type="ECO:0000259" key="12">
    <source>
        <dbReference type="SMART" id="SM00852"/>
    </source>
</evidence>
<evidence type="ECO:0000256" key="1">
    <source>
        <dbReference type="ARBA" id="ARBA00001946"/>
    </source>
</evidence>
<dbReference type="InterPro" id="IPR036425">
    <property type="entry name" value="MoaB/Mog-like_dom_sf"/>
</dbReference>
<dbReference type="GO" id="GO:0006777">
    <property type="term" value="P:Mo-molybdopterin cofactor biosynthetic process"/>
    <property type="evidence" value="ECO:0007669"/>
    <property type="project" value="UniProtKB-UniRule"/>
</dbReference>
<reference evidence="13 14" key="1">
    <citation type="submission" date="2020-08" db="EMBL/GenBank/DDBJ databases">
        <title>Genomic Encyclopedia of Type Strains, Phase IV (KMG-IV): sequencing the most valuable type-strain genomes for metagenomic binning, comparative biology and taxonomic classification.</title>
        <authorList>
            <person name="Goeker M."/>
        </authorList>
    </citation>
    <scope>NUCLEOTIDE SEQUENCE [LARGE SCALE GENOMIC DNA]</scope>
    <source>
        <strain evidence="13 14">DSM 105074</strain>
    </source>
</reference>
<dbReference type="InterPro" id="IPR005110">
    <property type="entry name" value="MoeA_linker/N"/>
</dbReference>
<name>A0A840TR29_9BACT</name>
<dbReference type="InterPro" id="IPR036688">
    <property type="entry name" value="MoeA_C_domain_IV_sf"/>
</dbReference>
<evidence type="ECO:0000256" key="2">
    <source>
        <dbReference type="ARBA" id="ARBA00002901"/>
    </source>
</evidence>
<dbReference type="Gene3D" id="2.170.190.11">
    <property type="entry name" value="Molybdopterin biosynthesis moea protein, domain 3"/>
    <property type="match status" value="1"/>
</dbReference>
<dbReference type="RefSeq" id="WP_184175456.1">
    <property type="nucleotide sequence ID" value="NZ_JACHGF010000005.1"/>
</dbReference>
<keyword evidence="14" id="KW-1185">Reference proteome</keyword>
<dbReference type="Pfam" id="PF03453">
    <property type="entry name" value="MoeA_N"/>
    <property type="match status" value="1"/>
</dbReference>
<dbReference type="UniPathway" id="UPA00344"/>
<dbReference type="InterPro" id="IPR036135">
    <property type="entry name" value="MoeA_linker/N_sf"/>
</dbReference>
<dbReference type="SUPFAM" id="SSF53218">
    <property type="entry name" value="Molybdenum cofactor biosynthesis proteins"/>
    <property type="match status" value="1"/>
</dbReference>
<dbReference type="Gene3D" id="2.40.340.10">
    <property type="entry name" value="MoeA, C-terminal, domain IV"/>
    <property type="match status" value="1"/>
</dbReference>
<dbReference type="PANTHER" id="PTHR10192:SF5">
    <property type="entry name" value="GEPHYRIN"/>
    <property type="match status" value="1"/>
</dbReference>
<dbReference type="FunFam" id="3.40.980.10:FF:000004">
    <property type="entry name" value="Molybdopterin molybdenumtransferase"/>
    <property type="match status" value="1"/>
</dbReference>
<comment type="similarity">
    <text evidence="4 11">Belongs to the MoeA family.</text>
</comment>
<evidence type="ECO:0000256" key="7">
    <source>
        <dbReference type="ARBA" id="ARBA00022723"/>
    </source>
</evidence>
<dbReference type="Pfam" id="PF03454">
    <property type="entry name" value="MoeA_C"/>
    <property type="match status" value="1"/>
</dbReference>
<accession>A0A840TR29</accession>
<organism evidence="13 14">
    <name type="scientific">Rhabdobacter roseus</name>
    <dbReference type="NCBI Taxonomy" id="1655419"/>
    <lineage>
        <taxon>Bacteria</taxon>
        <taxon>Pseudomonadati</taxon>
        <taxon>Bacteroidota</taxon>
        <taxon>Cytophagia</taxon>
        <taxon>Cytophagales</taxon>
        <taxon>Cytophagaceae</taxon>
        <taxon>Rhabdobacter</taxon>
    </lineage>
</organism>
<dbReference type="SUPFAM" id="SSF63882">
    <property type="entry name" value="MoeA N-terminal region -like"/>
    <property type="match status" value="1"/>
</dbReference>
<sequence>MVTVQEAKQKVLENTFPLPPEDRAVTEAVGYVLAEEVLSPLALPAFRQSSMDGYAVHHEDITPSGTWLPLVAESRAGTSQPLTLARGTAIRIFTGAPVPEGATAIVIQEKTELQDGSVHIQEYPVAAGQHIRNVGQQIREGDLAMPAGTFLTPGSVGFLLGMNVLHVKVHRQPSVGILVTGDELIQPGEGLRFGQVYESNSAMLVATLLQEGITQVSVQRVLDDPQATRQALEQLTEQHDVVLATGGVSVGEYDFVGTALGQVGVETIFYKVRQRPGKPLLFGKKGEKLFFALPGNPAASLVCFYEYVLPALRRLTGRTDCFLPTFQLPITHPYSFRGERDELLKATATPTGVTPLEGQESFILRSFAVANALIYLPASQPSVQPGELVEVHLLPFFC</sequence>
<dbReference type="Gene3D" id="3.90.105.10">
    <property type="entry name" value="Molybdopterin biosynthesis moea protein, domain 2"/>
    <property type="match status" value="1"/>
</dbReference>
<evidence type="ECO:0000256" key="8">
    <source>
        <dbReference type="ARBA" id="ARBA00022842"/>
    </source>
</evidence>
<evidence type="ECO:0000256" key="4">
    <source>
        <dbReference type="ARBA" id="ARBA00010763"/>
    </source>
</evidence>
<dbReference type="Proteomes" id="UP000557307">
    <property type="component" value="Unassembled WGS sequence"/>
</dbReference>
<comment type="function">
    <text evidence="2 11">Catalyzes the insertion of molybdate into adenylated molybdopterin with the concomitant release of AMP.</text>
</comment>
<keyword evidence="6 11" id="KW-0808">Transferase</keyword>
<dbReference type="EC" id="2.10.1.1" evidence="11"/>
<keyword evidence="9 11" id="KW-0501">Molybdenum cofactor biosynthesis</keyword>
<evidence type="ECO:0000313" key="13">
    <source>
        <dbReference type="EMBL" id="MBB5285375.1"/>
    </source>
</evidence>
<dbReference type="CDD" id="cd00887">
    <property type="entry name" value="MoeA"/>
    <property type="match status" value="1"/>
</dbReference>
<comment type="catalytic activity">
    <reaction evidence="10">
        <text>adenylyl-molybdopterin + molybdate = Mo-molybdopterin + AMP + H(+)</text>
        <dbReference type="Rhea" id="RHEA:35047"/>
        <dbReference type="ChEBI" id="CHEBI:15378"/>
        <dbReference type="ChEBI" id="CHEBI:36264"/>
        <dbReference type="ChEBI" id="CHEBI:62727"/>
        <dbReference type="ChEBI" id="CHEBI:71302"/>
        <dbReference type="ChEBI" id="CHEBI:456215"/>
        <dbReference type="EC" id="2.10.1.1"/>
    </reaction>
</comment>
<dbReference type="InterPro" id="IPR008284">
    <property type="entry name" value="MoCF_biosynth_CS"/>
</dbReference>
<dbReference type="SMART" id="SM00852">
    <property type="entry name" value="MoCF_biosynth"/>
    <property type="match status" value="1"/>
</dbReference>
<evidence type="ECO:0000256" key="6">
    <source>
        <dbReference type="ARBA" id="ARBA00022679"/>
    </source>
</evidence>
<evidence type="ECO:0000256" key="5">
    <source>
        <dbReference type="ARBA" id="ARBA00022505"/>
    </source>
</evidence>
<evidence type="ECO:0000256" key="10">
    <source>
        <dbReference type="ARBA" id="ARBA00047317"/>
    </source>
</evidence>
<dbReference type="GO" id="GO:0046872">
    <property type="term" value="F:metal ion binding"/>
    <property type="evidence" value="ECO:0007669"/>
    <property type="project" value="UniProtKB-UniRule"/>
</dbReference>
<dbReference type="SUPFAM" id="SSF63867">
    <property type="entry name" value="MoeA C-terminal domain-like"/>
    <property type="match status" value="1"/>
</dbReference>
<dbReference type="AlphaFoldDB" id="A0A840TR29"/>
<keyword evidence="7 11" id="KW-0479">Metal-binding</keyword>
<dbReference type="EMBL" id="JACHGF010000005">
    <property type="protein sequence ID" value="MBB5285375.1"/>
    <property type="molecule type" value="Genomic_DNA"/>
</dbReference>
<evidence type="ECO:0000313" key="14">
    <source>
        <dbReference type="Proteomes" id="UP000557307"/>
    </source>
</evidence>
<keyword evidence="8 11" id="KW-0460">Magnesium</keyword>
<evidence type="ECO:0000256" key="3">
    <source>
        <dbReference type="ARBA" id="ARBA00005046"/>
    </source>
</evidence>
<dbReference type="Pfam" id="PF00994">
    <property type="entry name" value="MoCF_biosynth"/>
    <property type="match status" value="1"/>
</dbReference>
<comment type="caution">
    <text evidence="13">The sequence shown here is derived from an EMBL/GenBank/DDBJ whole genome shotgun (WGS) entry which is preliminary data.</text>
</comment>
<dbReference type="PROSITE" id="PS01079">
    <property type="entry name" value="MOCF_BIOSYNTHESIS_2"/>
    <property type="match status" value="1"/>
</dbReference>
<dbReference type="InterPro" id="IPR038987">
    <property type="entry name" value="MoeA-like"/>
</dbReference>
<protein>
    <recommendedName>
        <fullName evidence="11">Molybdopterin molybdenumtransferase</fullName>
        <ecNumber evidence="11">2.10.1.1</ecNumber>
    </recommendedName>
</protein>
<comment type="cofactor">
    <cofactor evidence="1 11">
        <name>Mg(2+)</name>
        <dbReference type="ChEBI" id="CHEBI:18420"/>
    </cofactor>
</comment>
<comment type="pathway">
    <text evidence="3 11">Cofactor biosynthesis; molybdopterin biosynthesis.</text>
</comment>
<dbReference type="NCBIfam" id="NF045515">
    <property type="entry name" value="Glp_gephyrin"/>
    <property type="match status" value="1"/>
</dbReference>
<dbReference type="GO" id="GO:0005829">
    <property type="term" value="C:cytosol"/>
    <property type="evidence" value="ECO:0007669"/>
    <property type="project" value="TreeGrafter"/>
</dbReference>
<gene>
    <name evidence="13" type="ORF">HNQ92_003532</name>
</gene>
<dbReference type="Gene3D" id="3.40.980.10">
    <property type="entry name" value="MoaB/Mog-like domain"/>
    <property type="match status" value="1"/>
</dbReference>
<dbReference type="PANTHER" id="PTHR10192">
    <property type="entry name" value="MOLYBDOPTERIN BIOSYNTHESIS PROTEIN"/>
    <property type="match status" value="1"/>
</dbReference>
<evidence type="ECO:0000256" key="11">
    <source>
        <dbReference type="RuleBase" id="RU365090"/>
    </source>
</evidence>
<keyword evidence="5 11" id="KW-0500">Molybdenum</keyword>
<dbReference type="GO" id="GO:0061599">
    <property type="term" value="F:molybdopterin molybdotransferase activity"/>
    <property type="evidence" value="ECO:0007669"/>
    <property type="project" value="UniProtKB-UniRule"/>
</dbReference>
<dbReference type="InterPro" id="IPR001453">
    <property type="entry name" value="MoaB/Mog_dom"/>
</dbReference>
<proteinExistence type="inferred from homology"/>
<dbReference type="NCBIfam" id="TIGR00177">
    <property type="entry name" value="molyb_syn"/>
    <property type="match status" value="1"/>
</dbReference>
<feature type="domain" description="MoaB/Mog" evidence="12">
    <location>
        <begin position="176"/>
        <end position="314"/>
    </location>
</feature>
<evidence type="ECO:0000256" key="9">
    <source>
        <dbReference type="ARBA" id="ARBA00023150"/>
    </source>
</evidence>
<dbReference type="InterPro" id="IPR005111">
    <property type="entry name" value="MoeA_C_domain_IV"/>
</dbReference>